<name>A0AAP4BAJ2_9FIRM</name>
<dbReference type="Pfam" id="PF00117">
    <property type="entry name" value="GATase"/>
    <property type="match status" value="1"/>
</dbReference>
<evidence type="ECO:0000256" key="11">
    <source>
        <dbReference type="ARBA" id="ARBA00047683"/>
    </source>
</evidence>
<evidence type="ECO:0000256" key="1">
    <source>
        <dbReference type="ARBA" id="ARBA00001946"/>
    </source>
</evidence>
<keyword evidence="6" id="KW-0479">Metal-binding</keyword>
<evidence type="ECO:0000256" key="4">
    <source>
        <dbReference type="ARBA" id="ARBA00020653"/>
    </source>
</evidence>
<evidence type="ECO:0000256" key="7">
    <source>
        <dbReference type="ARBA" id="ARBA00022842"/>
    </source>
</evidence>
<dbReference type="InterPro" id="IPR015890">
    <property type="entry name" value="Chorismate_C"/>
</dbReference>
<dbReference type="Gene3D" id="3.40.50.880">
    <property type="match status" value="1"/>
</dbReference>
<proteinExistence type="predicted"/>
<keyword evidence="7" id="KW-0460">Magnesium</keyword>
<dbReference type="InterPro" id="IPR005801">
    <property type="entry name" value="ADC_synthase"/>
</dbReference>
<dbReference type="EC" id="2.6.1.85" evidence="3"/>
<evidence type="ECO:0000259" key="12">
    <source>
        <dbReference type="Pfam" id="PF00117"/>
    </source>
</evidence>
<dbReference type="PRINTS" id="PR00097">
    <property type="entry name" value="ANTSNTHASEII"/>
</dbReference>
<dbReference type="PANTHER" id="PTHR11236">
    <property type="entry name" value="AMINOBENZOATE/ANTHRANILATE SYNTHASE"/>
    <property type="match status" value="1"/>
</dbReference>
<dbReference type="RefSeq" id="WP_283230716.1">
    <property type="nucleotide sequence ID" value="NZ_JASGBQ010000010.1"/>
</dbReference>
<gene>
    <name evidence="15" type="primary">pabB</name>
    <name evidence="15" type="ORF">QJ036_07260</name>
</gene>
<dbReference type="InterPro" id="IPR006805">
    <property type="entry name" value="Anth_synth_I_N"/>
</dbReference>
<comment type="caution">
    <text evidence="15">The sequence shown here is derived from an EMBL/GenBank/DDBJ whole genome shotgun (WGS) entry which is preliminary data.</text>
</comment>
<keyword evidence="16" id="KW-1185">Reference proteome</keyword>
<dbReference type="NCBIfam" id="TIGR00566">
    <property type="entry name" value="trpG_papA"/>
    <property type="match status" value="1"/>
</dbReference>
<dbReference type="PANTHER" id="PTHR11236:SF48">
    <property type="entry name" value="ISOCHORISMATE SYNTHASE MENF"/>
    <property type="match status" value="1"/>
</dbReference>
<dbReference type="PRINTS" id="PR00096">
    <property type="entry name" value="GATASE"/>
</dbReference>
<evidence type="ECO:0000256" key="8">
    <source>
        <dbReference type="ARBA" id="ARBA00022962"/>
    </source>
</evidence>
<dbReference type="GO" id="GO:0000162">
    <property type="term" value="P:L-tryptophan biosynthetic process"/>
    <property type="evidence" value="ECO:0007669"/>
    <property type="project" value="TreeGrafter"/>
</dbReference>
<evidence type="ECO:0000256" key="2">
    <source>
        <dbReference type="ARBA" id="ARBA00011575"/>
    </source>
</evidence>
<dbReference type="InterPro" id="IPR006221">
    <property type="entry name" value="TrpG/PapA_dom"/>
</dbReference>
<evidence type="ECO:0000259" key="14">
    <source>
        <dbReference type="Pfam" id="PF04715"/>
    </source>
</evidence>
<sequence>MYLMIDNYDSFVYNLYAYLRELGEEVLVVRNDRISLKEIEKLLRDGLDGILISPGPKSPADCGISCQVVERFAGRVPILGVCLGHQVIGHVYGAAVEKGTCPMHGKVSAVTNNGTGLFAGLPLAFSVTRYHSLVVSEKSFPEVLKVDARTDDGVIMAISHKTLPVYGVQFHPEAVLTEYGHELLHNFVKICEEWKTRKKKESGRTRIKKLEPYRPLAELFEIFKEEDQAVFLDSSLQNELGQFSIIGRKPYLTLRKEKKLYVNGEAADETLESFLKRYLAENREENPTALPMISGAIGYFTYDYGRRKEGISSRFPDEQELIPEAVWNFYDNYLIEDHSAKEVFLVAGGRTCPAEQGLSELEALIGAWEQGRDPLHEEQEDGIQTEGFSVEVKADSTEEEYLKAVEDMKHYIVEGDIYITNLTRQLVLKSKKEPYETFLKLRRINPSPFGGYFQYGDFQVVSASPERFLKMKKGYIETRPIKGTRKRGATKEEDEALRKELVDSGKDRSELLMIVDLERNDLSRVCEKNTVKVPELFAIEEYATVFHLVSTITGTLQKDRDVMDLIGAAFPGGSITGAPKIRSMEIIDELERGRRGLYTGSMGYLTLDGCLDLNIVIRTLVYKDGSYHLGVGGGITCESEPEFEYEETWQKARALVEALK</sequence>
<accession>A0AAP4BAJ2</accession>
<evidence type="ECO:0000256" key="10">
    <source>
        <dbReference type="ARBA" id="ARBA00025634"/>
    </source>
</evidence>
<dbReference type="PRINTS" id="PR00099">
    <property type="entry name" value="CPSGATASE"/>
</dbReference>
<dbReference type="Proteomes" id="UP001300383">
    <property type="component" value="Unassembled WGS sequence"/>
</dbReference>
<dbReference type="SUPFAM" id="SSF52317">
    <property type="entry name" value="Class I glutamine amidotransferase-like"/>
    <property type="match status" value="1"/>
</dbReference>
<evidence type="ECO:0000256" key="9">
    <source>
        <dbReference type="ARBA" id="ARBA00023239"/>
    </source>
</evidence>
<dbReference type="NCBIfam" id="TIGR00553">
    <property type="entry name" value="pabB"/>
    <property type="match status" value="1"/>
</dbReference>
<dbReference type="SUPFAM" id="SSF56322">
    <property type="entry name" value="ADC synthase"/>
    <property type="match status" value="1"/>
</dbReference>
<evidence type="ECO:0000256" key="6">
    <source>
        <dbReference type="ARBA" id="ARBA00022723"/>
    </source>
</evidence>
<reference evidence="15 16" key="1">
    <citation type="submission" date="2023-05" db="EMBL/GenBank/DDBJ databases">
        <title>[ruminococcus] sp. nov., isolated from a pig farm feces dump.</title>
        <authorList>
            <person name="Chang Y.-H."/>
        </authorList>
    </citation>
    <scope>NUCLEOTIDE SEQUENCE [LARGE SCALE GENOMIC DNA]</scope>
    <source>
        <strain evidence="15 16">YH-rum2234</strain>
    </source>
</reference>
<dbReference type="PROSITE" id="PS51273">
    <property type="entry name" value="GATASE_TYPE_1"/>
    <property type="match status" value="1"/>
</dbReference>
<keyword evidence="8" id="KW-0315">Glutamine amidotransferase</keyword>
<keyword evidence="9" id="KW-0456">Lyase</keyword>
<evidence type="ECO:0000259" key="13">
    <source>
        <dbReference type="Pfam" id="PF00425"/>
    </source>
</evidence>
<dbReference type="GO" id="GO:0046820">
    <property type="term" value="F:4-amino-4-deoxychorismate synthase activity"/>
    <property type="evidence" value="ECO:0007669"/>
    <property type="project" value="UniProtKB-EC"/>
</dbReference>
<keyword evidence="15" id="KW-0032">Aminotransferase</keyword>
<organism evidence="15 16">
    <name type="scientific">Fusibacillus kribbianus</name>
    <dbReference type="NCBI Taxonomy" id="3044208"/>
    <lineage>
        <taxon>Bacteria</taxon>
        <taxon>Bacillati</taxon>
        <taxon>Bacillota</taxon>
        <taxon>Clostridia</taxon>
        <taxon>Lachnospirales</taxon>
        <taxon>Lachnospiraceae</taxon>
        <taxon>Fusibacillus</taxon>
    </lineage>
</organism>
<comment type="catalytic activity">
    <reaction evidence="11">
        <text>chorismate + L-glutamine = anthranilate + pyruvate + L-glutamate + H(+)</text>
        <dbReference type="Rhea" id="RHEA:21732"/>
        <dbReference type="ChEBI" id="CHEBI:15361"/>
        <dbReference type="ChEBI" id="CHEBI:15378"/>
        <dbReference type="ChEBI" id="CHEBI:16567"/>
        <dbReference type="ChEBI" id="CHEBI:29748"/>
        <dbReference type="ChEBI" id="CHEBI:29985"/>
        <dbReference type="ChEBI" id="CHEBI:58359"/>
        <dbReference type="EC" id="4.1.3.27"/>
    </reaction>
</comment>
<dbReference type="CDD" id="cd01743">
    <property type="entry name" value="GATase1_Anthranilate_Synthase"/>
    <property type="match status" value="1"/>
</dbReference>
<evidence type="ECO:0000256" key="3">
    <source>
        <dbReference type="ARBA" id="ARBA00013139"/>
    </source>
</evidence>
<keyword evidence="5 15" id="KW-0808">Transferase</keyword>
<feature type="domain" description="Anthranilate synthase component I N-terminal" evidence="14">
    <location>
        <begin position="218"/>
        <end position="345"/>
    </location>
</feature>
<feature type="domain" description="Chorismate-utilising enzyme C-terminal" evidence="13">
    <location>
        <begin position="398"/>
        <end position="651"/>
    </location>
</feature>
<comment type="cofactor">
    <cofactor evidence="1">
        <name>Mg(2+)</name>
        <dbReference type="ChEBI" id="CHEBI:18420"/>
    </cofactor>
</comment>
<dbReference type="InterPro" id="IPR019999">
    <property type="entry name" value="Anth_synth_I-like"/>
</dbReference>
<dbReference type="Pfam" id="PF04715">
    <property type="entry name" value="Anth_synt_I_N"/>
    <property type="match status" value="1"/>
</dbReference>
<feature type="domain" description="Glutamine amidotransferase" evidence="12">
    <location>
        <begin position="3"/>
        <end position="189"/>
    </location>
</feature>
<evidence type="ECO:0000313" key="15">
    <source>
        <dbReference type="EMBL" id="MDI9242267.1"/>
    </source>
</evidence>
<dbReference type="GO" id="GO:0004049">
    <property type="term" value="F:anthranilate synthase activity"/>
    <property type="evidence" value="ECO:0007669"/>
    <property type="project" value="UniProtKB-EC"/>
</dbReference>
<dbReference type="InterPro" id="IPR005802">
    <property type="entry name" value="ADC_synth_comp_1"/>
</dbReference>
<comment type="subunit">
    <text evidence="2">Heterotetramer consisting of two non-identical subunits: a beta subunit (TrpG) and a large alpha subunit (TrpE).</text>
</comment>
<protein>
    <recommendedName>
        <fullName evidence="4">Anthranilate synthase component 1</fullName>
        <ecNumber evidence="3">2.6.1.85</ecNumber>
    </recommendedName>
</protein>
<dbReference type="EMBL" id="JASGBQ010000010">
    <property type="protein sequence ID" value="MDI9242267.1"/>
    <property type="molecule type" value="Genomic_DNA"/>
</dbReference>
<dbReference type="FunFam" id="3.40.50.880:FF:000003">
    <property type="entry name" value="Anthranilate synthase component II"/>
    <property type="match status" value="1"/>
</dbReference>
<dbReference type="InterPro" id="IPR017926">
    <property type="entry name" value="GATASE"/>
</dbReference>
<evidence type="ECO:0000256" key="5">
    <source>
        <dbReference type="ARBA" id="ARBA00022679"/>
    </source>
</evidence>
<dbReference type="GO" id="GO:0009396">
    <property type="term" value="P:folic acid-containing compound biosynthetic process"/>
    <property type="evidence" value="ECO:0007669"/>
    <property type="project" value="InterPro"/>
</dbReference>
<dbReference type="Gene3D" id="3.60.120.10">
    <property type="entry name" value="Anthranilate synthase"/>
    <property type="match status" value="1"/>
</dbReference>
<dbReference type="AlphaFoldDB" id="A0AAP4BAJ2"/>
<dbReference type="GO" id="GO:0046872">
    <property type="term" value="F:metal ion binding"/>
    <property type="evidence" value="ECO:0007669"/>
    <property type="project" value="UniProtKB-KW"/>
</dbReference>
<dbReference type="Pfam" id="PF00425">
    <property type="entry name" value="Chorismate_bind"/>
    <property type="match status" value="1"/>
</dbReference>
<comment type="function">
    <text evidence="10">Part of a heterotetrameric complex that catalyzes the two-step biosynthesis of anthranilate, an intermediate in the biosynthesis of L-tryptophan. In the first step, the glutamine-binding beta subunit (TrpG) of anthranilate synthase (AS) provides the glutamine amidotransferase activity which generates ammonia as a substrate that, along with chorismate, is used in the second step, catalyzed by the large alpha subunit of AS (TrpE) to produce anthranilate. In the absence of TrpG, TrpE can synthesize anthranilate directly from chorismate and high concentrations of ammonia.</text>
</comment>
<dbReference type="InterPro" id="IPR029062">
    <property type="entry name" value="Class_I_gatase-like"/>
</dbReference>
<evidence type="ECO:0000313" key="16">
    <source>
        <dbReference type="Proteomes" id="UP001300383"/>
    </source>
</evidence>